<reference evidence="1 2" key="1">
    <citation type="submission" date="2019-04" db="EMBL/GenBank/DDBJ databases">
        <authorList>
            <person name="Li Y."/>
            <person name="Wang J."/>
        </authorList>
    </citation>
    <scope>NUCLEOTIDE SEQUENCE [LARGE SCALE GENOMIC DNA]</scope>
    <source>
        <strain evidence="1 2">DSM 14668</strain>
    </source>
</reference>
<dbReference type="AlphaFoldDB" id="A0A4U1JEQ7"/>
<proteinExistence type="predicted"/>
<organism evidence="1 2">
    <name type="scientific">Polyangium fumosum</name>
    <dbReference type="NCBI Taxonomy" id="889272"/>
    <lineage>
        <taxon>Bacteria</taxon>
        <taxon>Pseudomonadati</taxon>
        <taxon>Myxococcota</taxon>
        <taxon>Polyangia</taxon>
        <taxon>Polyangiales</taxon>
        <taxon>Polyangiaceae</taxon>
        <taxon>Polyangium</taxon>
    </lineage>
</organism>
<gene>
    <name evidence="1" type="ORF">E8A74_10715</name>
</gene>
<dbReference type="EMBL" id="SSMQ01000009">
    <property type="protein sequence ID" value="TKD09647.1"/>
    <property type="molecule type" value="Genomic_DNA"/>
</dbReference>
<keyword evidence="2" id="KW-1185">Reference proteome</keyword>
<dbReference type="RefSeq" id="WP_136928870.1">
    <property type="nucleotide sequence ID" value="NZ_SSMQ01000009.1"/>
</dbReference>
<dbReference type="Proteomes" id="UP000309215">
    <property type="component" value="Unassembled WGS sequence"/>
</dbReference>
<dbReference type="OrthoDB" id="5507973at2"/>
<evidence type="ECO:0000313" key="2">
    <source>
        <dbReference type="Proteomes" id="UP000309215"/>
    </source>
</evidence>
<accession>A0A4U1JEQ7</accession>
<comment type="caution">
    <text evidence="1">The sequence shown here is derived from an EMBL/GenBank/DDBJ whole genome shotgun (WGS) entry which is preliminary data.</text>
</comment>
<name>A0A4U1JEQ7_9BACT</name>
<evidence type="ECO:0000313" key="1">
    <source>
        <dbReference type="EMBL" id="TKD09647.1"/>
    </source>
</evidence>
<protein>
    <submittedName>
        <fullName evidence="1">Uncharacterized protein</fullName>
    </submittedName>
</protein>
<sequence>MSEFPGDTLASYGDQCSNIYPAGRAIGAKAITDLHYVGGSCLASGGEPIGEATPDDAQAVTFCCYHPFD</sequence>